<dbReference type="SUPFAM" id="SSF109993">
    <property type="entry name" value="VPS9 domain"/>
    <property type="match status" value="1"/>
</dbReference>
<dbReference type="PROSITE" id="PS51205">
    <property type="entry name" value="VPS9"/>
    <property type="match status" value="1"/>
</dbReference>
<dbReference type="AlphaFoldDB" id="A0A0H5QNX4"/>
<dbReference type="EMBL" id="HACM01002654">
    <property type="protein sequence ID" value="CRZ03096.1"/>
    <property type="molecule type" value="Transcribed_RNA"/>
</dbReference>
<dbReference type="Pfam" id="PF02204">
    <property type="entry name" value="VPS9"/>
    <property type="match status" value="1"/>
</dbReference>
<sequence length="674" mass="76771">MEGTSMDASSSEAFIGDVVASVPAWLEQLRGSLEHDIVGDKPVRHFQQTADEQKNGEWCFQAQMDLISSIDIEEKKDPPSDINAPVPCFKQMPSNDSVTSESASEPYSVHTLATKVIDEFKSNSFRDRFGKFFFHKTRPDSPIGELKRYESKIRSCITLHEKHMVKLSSTRRRVEQSMKDDLARWDRWAMDTLSNAGRTYYETCRLHLDALIQVEVHTVDWLTRMLSQLSDRILSNNLDFFELDASCLIQYDPAVSRFVPVEDLVVPEPISSMKRNCASLEQVLKQLETQYEDQQKESVRVETPAERRLKLHNLVSIGLTDSRVHATDRRGFYYHHPDRIAQTAFNRLMLDERQRIGQLIKQWMSLLRDALKDPLRKVTAEAINAFLEYLVIFLTRAYHIQTDGGQLDTIRLHVHRMIYPRITRTLGRLQTSIEVDNDTKFRKKIRWMWCLSQEQLGIRDDFRCPHEYHLAAPPPGLMTSPVNQVPPSPSEHVTSTDSGSALISLPSDFPFHTSITTLSQLETQCVPTDMLYTLVQTIASIHQSCRTYSGNEEAVVDADALFPIVVWVVVHAYTSNINCRLGHILRSISDEKQRNFGESGFSLAIIEASVSYILELLPSKFGLPFSISDDPDIIASRTASLANMESQDTNDVDDAILFSSIPANDQDPFSERHT</sequence>
<accession>A0A0H5QNX4</accession>
<organism evidence="3">
    <name type="scientific">Spongospora subterranea</name>
    <dbReference type="NCBI Taxonomy" id="70186"/>
    <lineage>
        <taxon>Eukaryota</taxon>
        <taxon>Sar</taxon>
        <taxon>Rhizaria</taxon>
        <taxon>Endomyxa</taxon>
        <taxon>Phytomyxea</taxon>
        <taxon>Plasmodiophorida</taxon>
        <taxon>Plasmodiophoridae</taxon>
        <taxon>Spongospora</taxon>
    </lineage>
</organism>
<name>A0A0H5QNX4_9EUKA</name>
<dbReference type="InterPro" id="IPR003123">
    <property type="entry name" value="VPS9"/>
</dbReference>
<evidence type="ECO:0000256" key="1">
    <source>
        <dbReference type="SAM" id="Coils"/>
    </source>
</evidence>
<dbReference type="Gene3D" id="1.20.1050.80">
    <property type="entry name" value="VPS9 domain"/>
    <property type="match status" value="1"/>
</dbReference>
<feature type="domain" description="VPS9" evidence="2">
    <location>
        <begin position="435"/>
        <end position="622"/>
    </location>
</feature>
<evidence type="ECO:0000259" key="2">
    <source>
        <dbReference type="PROSITE" id="PS51205"/>
    </source>
</evidence>
<reference evidence="3" key="1">
    <citation type="submission" date="2015-04" db="EMBL/GenBank/DDBJ databases">
        <title>The genome sequence of the plant pathogenic Rhizarian Plasmodiophora brassicae reveals insights in its biotrophic life cycle and the origin of chitin synthesis.</title>
        <authorList>
            <person name="Schwelm A."/>
            <person name="Fogelqvist J."/>
            <person name="Knaust A."/>
            <person name="Julke S."/>
            <person name="Lilja T."/>
            <person name="Dhandapani V."/>
            <person name="Bonilla-Rosso G."/>
            <person name="Karlsson M."/>
            <person name="Shevchenko A."/>
            <person name="Choi S.R."/>
            <person name="Kim H.G."/>
            <person name="Park J.Y."/>
            <person name="Lim Y.P."/>
            <person name="Ludwig-Muller J."/>
            <person name="Dixelius C."/>
        </authorList>
    </citation>
    <scope>NUCLEOTIDE SEQUENCE</scope>
    <source>
        <tissue evidence="3">Potato root galls</tissue>
    </source>
</reference>
<feature type="coiled-coil region" evidence="1">
    <location>
        <begin position="270"/>
        <end position="297"/>
    </location>
</feature>
<proteinExistence type="predicted"/>
<protein>
    <recommendedName>
        <fullName evidence="2">VPS9 domain-containing protein</fullName>
    </recommendedName>
</protein>
<keyword evidence="1" id="KW-0175">Coiled coil</keyword>
<dbReference type="InterPro" id="IPR037191">
    <property type="entry name" value="VPS9_dom_sf"/>
</dbReference>
<evidence type="ECO:0000313" key="3">
    <source>
        <dbReference type="EMBL" id="CRZ03096.1"/>
    </source>
</evidence>